<feature type="region of interest" description="Disordered" evidence="1">
    <location>
        <begin position="63"/>
        <end position="84"/>
    </location>
</feature>
<comment type="caution">
    <text evidence="2">The sequence shown here is derived from an EMBL/GenBank/DDBJ whole genome shotgun (WGS) entry which is preliminary data.</text>
</comment>
<organism evidence="2 3">
    <name type="scientific">Rousettus aegyptiacus</name>
    <name type="common">Egyptian fruit bat</name>
    <name type="synonym">Pteropus aegyptiacus</name>
    <dbReference type="NCBI Taxonomy" id="9407"/>
    <lineage>
        <taxon>Eukaryota</taxon>
        <taxon>Metazoa</taxon>
        <taxon>Chordata</taxon>
        <taxon>Craniata</taxon>
        <taxon>Vertebrata</taxon>
        <taxon>Euteleostomi</taxon>
        <taxon>Mammalia</taxon>
        <taxon>Eutheria</taxon>
        <taxon>Laurasiatheria</taxon>
        <taxon>Chiroptera</taxon>
        <taxon>Yinpterochiroptera</taxon>
        <taxon>Pteropodoidea</taxon>
        <taxon>Pteropodidae</taxon>
        <taxon>Rousettinae</taxon>
        <taxon>Rousettus</taxon>
    </lineage>
</organism>
<dbReference type="EMBL" id="JACASE010000001">
    <property type="protein sequence ID" value="KAF6505816.1"/>
    <property type="molecule type" value="Genomic_DNA"/>
</dbReference>
<dbReference type="AlphaFoldDB" id="A0A7J8KAB9"/>
<accession>A0A7J8KAB9</accession>
<keyword evidence="3" id="KW-1185">Reference proteome</keyword>
<evidence type="ECO:0000256" key="1">
    <source>
        <dbReference type="SAM" id="MobiDB-lite"/>
    </source>
</evidence>
<protein>
    <submittedName>
        <fullName evidence="2">Uncharacterized protein</fullName>
    </submittedName>
</protein>
<dbReference type="Proteomes" id="UP000593571">
    <property type="component" value="Unassembled WGS sequence"/>
</dbReference>
<reference evidence="2 3" key="1">
    <citation type="journal article" date="2020" name="Nature">
        <title>Six reference-quality genomes reveal evolution of bat adaptations.</title>
        <authorList>
            <person name="Jebb D."/>
            <person name="Huang Z."/>
            <person name="Pippel M."/>
            <person name="Hughes G.M."/>
            <person name="Lavrichenko K."/>
            <person name="Devanna P."/>
            <person name="Winkler S."/>
            <person name="Jermiin L.S."/>
            <person name="Skirmuntt E.C."/>
            <person name="Katzourakis A."/>
            <person name="Burkitt-Gray L."/>
            <person name="Ray D.A."/>
            <person name="Sullivan K.A.M."/>
            <person name="Roscito J.G."/>
            <person name="Kirilenko B.M."/>
            <person name="Davalos L.M."/>
            <person name="Corthals A.P."/>
            <person name="Power M.L."/>
            <person name="Jones G."/>
            <person name="Ransome R.D."/>
            <person name="Dechmann D.K.N."/>
            <person name="Locatelli A.G."/>
            <person name="Puechmaille S.J."/>
            <person name="Fedrigo O."/>
            <person name="Jarvis E.D."/>
            <person name="Hiller M."/>
            <person name="Vernes S.C."/>
            <person name="Myers E.W."/>
            <person name="Teeling E.C."/>
        </authorList>
    </citation>
    <scope>NUCLEOTIDE SEQUENCE [LARGE SCALE GENOMIC DNA]</scope>
    <source>
        <strain evidence="2">MRouAeg1</strain>
        <tissue evidence="2">Muscle</tissue>
    </source>
</reference>
<proteinExistence type="predicted"/>
<evidence type="ECO:0000313" key="2">
    <source>
        <dbReference type="EMBL" id="KAF6505816.1"/>
    </source>
</evidence>
<gene>
    <name evidence="2" type="ORF">HJG63_007712</name>
</gene>
<feature type="region of interest" description="Disordered" evidence="1">
    <location>
        <begin position="188"/>
        <end position="228"/>
    </location>
</feature>
<feature type="compositionally biased region" description="Polar residues" evidence="1">
    <location>
        <begin position="1"/>
        <end position="12"/>
    </location>
</feature>
<name>A0A7J8KAB9_ROUAE</name>
<sequence>MGQTSDSQLSSQGGPGVGMGRRAGAHPVPRHWAYARASEGRRPCEENPMCLARPTEVTAFVMVTGSPPPPTHTQPPGGEVPGALRSCSSQLALRASVPPVQGTEEGQEGGGDPRSPRAVCLGLPPHAGAPGVALSRAGSRGPPISLTSPPNTPALGGASKDCLVPGRDLRSVFGVLLLWAWTSHHGDCQAQAGQGHPYPSRRPSALGPQPARPEAQGPERWGRRQLRP</sequence>
<feature type="region of interest" description="Disordered" evidence="1">
    <location>
        <begin position="96"/>
        <end position="159"/>
    </location>
</feature>
<feature type="region of interest" description="Disordered" evidence="1">
    <location>
        <begin position="1"/>
        <end position="47"/>
    </location>
</feature>
<evidence type="ECO:0000313" key="3">
    <source>
        <dbReference type="Proteomes" id="UP000593571"/>
    </source>
</evidence>